<dbReference type="Gene3D" id="3.40.50.20">
    <property type="match status" value="1"/>
</dbReference>
<dbReference type="GO" id="GO:0016879">
    <property type="term" value="F:ligase activity, forming carbon-nitrogen bonds"/>
    <property type="evidence" value="ECO:0007669"/>
    <property type="project" value="TreeGrafter"/>
</dbReference>
<protein>
    <submittedName>
        <fullName evidence="3">ATP-grasp family protein</fullName>
    </submittedName>
</protein>
<dbReference type="InterPro" id="IPR011761">
    <property type="entry name" value="ATP-grasp"/>
</dbReference>
<name>A0A4V0YQR5_9BACT</name>
<dbReference type="GO" id="GO:0005737">
    <property type="term" value="C:cytoplasm"/>
    <property type="evidence" value="ECO:0007669"/>
    <property type="project" value="TreeGrafter"/>
</dbReference>
<dbReference type="AlphaFoldDB" id="A0A4V0YQR5"/>
<dbReference type="Gene3D" id="3.30.470.20">
    <property type="entry name" value="ATP-grasp fold, B domain"/>
    <property type="match status" value="1"/>
</dbReference>
<dbReference type="InterPro" id="IPR027592">
    <property type="entry name" value="ATP-grasp_GAK"/>
</dbReference>
<keyword evidence="4" id="KW-1185">Reference proteome</keyword>
<proteinExistence type="predicted"/>
<dbReference type="PROSITE" id="PS50975">
    <property type="entry name" value="ATP_GRASP"/>
    <property type="match status" value="1"/>
</dbReference>
<reference evidence="3 4" key="1">
    <citation type="submission" date="2018-02" db="EMBL/GenBank/DDBJ databases">
        <title>Genome sequence of Desulfovibrio carbinolicus DSM 3852.</title>
        <authorList>
            <person name="Wilbanks E."/>
            <person name="Skennerton C.T."/>
            <person name="Orphan V.J."/>
        </authorList>
    </citation>
    <scope>NUCLEOTIDE SEQUENCE [LARGE SCALE GENOMIC DNA]</scope>
    <source>
        <strain evidence="3 4">DSM 3852</strain>
    </source>
</reference>
<keyword evidence="1" id="KW-0547">Nucleotide-binding</keyword>
<feature type="domain" description="ATP-grasp" evidence="2">
    <location>
        <begin position="106"/>
        <end position="290"/>
    </location>
</feature>
<dbReference type="OrthoDB" id="7821534at2"/>
<dbReference type="GO" id="GO:0046872">
    <property type="term" value="F:metal ion binding"/>
    <property type="evidence" value="ECO:0007669"/>
    <property type="project" value="InterPro"/>
</dbReference>
<dbReference type="KEGG" id="dcb:C3Y92_08250"/>
<dbReference type="RefSeq" id="WP_129351584.1">
    <property type="nucleotide sequence ID" value="NZ_CP026538.1"/>
</dbReference>
<organism evidence="3 4">
    <name type="scientific">Solidesulfovibrio carbinolicus</name>
    <dbReference type="NCBI Taxonomy" id="296842"/>
    <lineage>
        <taxon>Bacteria</taxon>
        <taxon>Pseudomonadati</taxon>
        <taxon>Thermodesulfobacteriota</taxon>
        <taxon>Desulfovibrionia</taxon>
        <taxon>Desulfovibrionales</taxon>
        <taxon>Desulfovibrionaceae</taxon>
        <taxon>Solidesulfovibrio</taxon>
    </lineage>
</organism>
<evidence type="ECO:0000259" key="2">
    <source>
        <dbReference type="PROSITE" id="PS50975"/>
    </source>
</evidence>
<evidence type="ECO:0000256" key="1">
    <source>
        <dbReference type="PROSITE-ProRule" id="PRU00409"/>
    </source>
</evidence>
<dbReference type="PANTHER" id="PTHR21621:SF0">
    <property type="entry name" value="BETA-CITRYLGLUTAMATE SYNTHASE B-RELATED"/>
    <property type="match status" value="1"/>
</dbReference>
<dbReference type="PANTHER" id="PTHR21621">
    <property type="entry name" value="RIBOSOMAL PROTEIN S6 MODIFICATION PROTEIN"/>
    <property type="match status" value="1"/>
</dbReference>
<sequence length="294" mass="31713">MKKIGVVGIPGGWSTLRLLDALEARTGFRLCIDMAEVRLDLETGKAFYKDTDLTSLDGLIVKKIAPSYTPDALDRMEILRFLHSGGLPVFSNPDSMFRLIDRLSGTAVLRRGGIPMPPTTVTEDVSEAAAAVSDYGRAVFKPLYSSKARGMTVIEEGPEMHEEIADYKAAGNRVMYIQQMVSHAGGHLDLGVSFLGGQYLATYARQGSGNSWDTTTRTGGRYVPHNPSDEIIELARKAQNLFPGMAFTCVDVVETPSGAAIYEVSAFGGFRGLLDACGLDAAAAYADYVLKEIA</sequence>
<evidence type="ECO:0000313" key="3">
    <source>
        <dbReference type="EMBL" id="QAZ67222.1"/>
    </source>
</evidence>
<dbReference type="Pfam" id="PF08443">
    <property type="entry name" value="RimK"/>
    <property type="match status" value="1"/>
</dbReference>
<evidence type="ECO:0000313" key="4">
    <source>
        <dbReference type="Proteomes" id="UP000293296"/>
    </source>
</evidence>
<gene>
    <name evidence="3" type="ORF">C3Y92_08250</name>
</gene>
<keyword evidence="1" id="KW-0067">ATP-binding</keyword>
<dbReference type="Proteomes" id="UP000293296">
    <property type="component" value="Chromosome"/>
</dbReference>
<dbReference type="NCBIfam" id="TIGR04356">
    <property type="entry name" value="grasp_GAK"/>
    <property type="match status" value="1"/>
</dbReference>
<dbReference type="SUPFAM" id="SSF56059">
    <property type="entry name" value="Glutathione synthetase ATP-binding domain-like"/>
    <property type="match status" value="1"/>
</dbReference>
<accession>A0A4V0YQR5</accession>
<dbReference type="InterPro" id="IPR013651">
    <property type="entry name" value="ATP-grasp_RimK-type"/>
</dbReference>
<dbReference type="EMBL" id="CP026538">
    <property type="protein sequence ID" value="QAZ67222.1"/>
    <property type="molecule type" value="Genomic_DNA"/>
</dbReference>
<dbReference type="GO" id="GO:0005524">
    <property type="term" value="F:ATP binding"/>
    <property type="evidence" value="ECO:0007669"/>
    <property type="project" value="UniProtKB-UniRule"/>
</dbReference>